<evidence type="ECO:0000313" key="2">
    <source>
        <dbReference type="EMBL" id="CAK0839990.1"/>
    </source>
</evidence>
<feature type="region of interest" description="Disordered" evidence="1">
    <location>
        <begin position="59"/>
        <end position="202"/>
    </location>
</feature>
<sequence>MAPEPGEAPPGWRPASPAAPMATMPPMLGSSDFIPPALTMSAAAAAAAAAIKTGVRRADAEFERGPPGETEQGFLLRPRRTGGHCTPLPGQEFKAMSTAASPNVTGRLPPRDVAASMPGTPLDASWQRMPVGGLHGLGPLGEGLRRPERSPSPPASARGAPGGTPRTPSAASGAAGTGGTIGRSLDDLSQAPAEARESAWRRREEELKAQIQHLEREKKEVERRLDDDGRQFLEALISLENEVTRLTKQSKRLER</sequence>
<keyword evidence="3" id="KW-1185">Reference proteome</keyword>
<name>A0ABN9T4N3_9DINO</name>
<dbReference type="Proteomes" id="UP001189429">
    <property type="component" value="Unassembled WGS sequence"/>
</dbReference>
<dbReference type="EMBL" id="CAUYUJ010014339">
    <property type="protein sequence ID" value="CAK0839990.1"/>
    <property type="molecule type" value="Genomic_DNA"/>
</dbReference>
<organism evidence="2 3">
    <name type="scientific">Prorocentrum cordatum</name>
    <dbReference type="NCBI Taxonomy" id="2364126"/>
    <lineage>
        <taxon>Eukaryota</taxon>
        <taxon>Sar</taxon>
        <taxon>Alveolata</taxon>
        <taxon>Dinophyceae</taxon>
        <taxon>Prorocentrales</taxon>
        <taxon>Prorocentraceae</taxon>
        <taxon>Prorocentrum</taxon>
    </lineage>
</organism>
<gene>
    <name evidence="2" type="ORF">PCOR1329_LOCUS35535</name>
</gene>
<feature type="non-terminal residue" evidence="2">
    <location>
        <position position="255"/>
    </location>
</feature>
<protein>
    <submittedName>
        <fullName evidence="2">Uncharacterized protein</fullName>
    </submittedName>
</protein>
<accession>A0ABN9T4N3</accession>
<proteinExistence type="predicted"/>
<feature type="compositionally biased region" description="Low complexity" evidence="1">
    <location>
        <begin position="155"/>
        <end position="174"/>
    </location>
</feature>
<feature type="region of interest" description="Disordered" evidence="1">
    <location>
        <begin position="1"/>
        <end position="32"/>
    </location>
</feature>
<reference evidence="2" key="1">
    <citation type="submission" date="2023-10" db="EMBL/GenBank/DDBJ databases">
        <authorList>
            <person name="Chen Y."/>
            <person name="Shah S."/>
            <person name="Dougan E. K."/>
            <person name="Thang M."/>
            <person name="Chan C."/>
        </authorList>
    </citation>
    <scope>NUCLEOTIDE SEQUENCE [LARGE SCALE GENOMIC DNA]</scope>
</reference>
<feature type="compositionally biased region" description="Pro residues" evidence="1">
    <location>
        <begin position="1"/>
        <end position="12"/>
    </location>
</feature>
<evidence type="ECO:0000256" key="1">
    <source>
        <dbReference type="SAM" id="MobiDB-lite"/>
    </source>
</evidence>
<comment type="caution">
    <text evidence="2">The sequence shown here is derived from an EMBL/GenBank/DDBJ whole genome shotgun (WGS) entry which is preliminary data.</text>
</comment>
<feature type="compositionally biased region" description="Low complexity" evidence="1">
    <location>
        <begin position="14"/>
        <end position="27"/>
    </location>
</feature>
<evidence type="ECO:0000313" key="3">
    <source>
        <dbReference type="Proteomes" id="UP001189429"/>
    </source>
</evidence>